<protein>
    <recommendedName>
        <fullName evidence="4">Penicillin-binding protein 1A</fullName>
        <ecNumber evidence="14">2.4.99.28</ecNumber>
        <ecNumber evidence="3">3.4.16.4</ecNumber>
    </recommendedName>
</protein>
<comment type="function">
    <text evidence="1">Cell wall formation. Synthesis of cross-linked peptidoglycan from the lipid intermediates. The enzyme has a penicillin-insensitive transglycosylase N-terminal domain (formation of linear glycan strands) and a penicillin-sensitive transpeptidase C-terminal domain (cross-linking of the peptide subunits).</text>
</comment>
<keyword evidence="12" id="KW-0511">Multifunctional enzyme</keyword>
<evidence type="ECO:0000256" key="9">
    <source>
        <dbReference type="ARBA" id="ARBA00022801"/>
    </source>
</evidence>
<keyword evidence="9" id="KW-0378">Hydrolase</keyword>
<dbReference type="Proteomes" id="UP001600894">
    <property type="component" value="Unassembled WGS sequence"/>
</dbReference>
<keyword evidence="7" id="KW-0328">Glycosyltransferase</keyword>
<dbReference type="Gene3D" id="3.40.710.10">
    <property type="entry name" value="DD-peptidase/beta-lactamase superfamily"/>
    <property type="match status" value="2"/>
</dbReference>
<dbReference type="RefSeq" id="WP_390469547.1">
    <property type="nucleotide sequence ID" value="NZ_BAABXL010000001.1"/>
</dbReference>
<evidence type="ECO:0000256" key="11">
    <source>
        <dbReference type="ARBA" id="ARBA00023251"/>
    </source>
</evidence>
<evidence type="ECO:0000313" key="21">
    <source>
        <dbReference type="Proteomes" id="UP001600894"/>
    </source>
</evidence>
<evidence type="ECO:0000256" key="4">
    <source>
        <dbReference type="ARBA" id="ARBA00018638"/>
    </source>
</evidence>
<evidence type="ECO:0000313" key="20">
    <source>
        <dbReference type="EMBL" id="GAA6268463.1"/>
    </source>
</evidence>
<dbReference type="PANTHER" id="PTHR32282">
    <property type="entry name" value="BINDING PROTEIN TRANSPEPTIDASE, PUTATIVE-RELATED"/>
    <property type="match status" value="1"/>
</dbReference>
<dbReference type="EC" id="3.4.16.4" evidence="3"/>
<dbReference type="SUPFAM" id="SSF53955">
    <property type="entry name" value="Lysozyme-like"/>
    <property type="match status" value="1"/>
</dbReference>
<feature type="domain" description="Penicillin-binding protein transpeptidase" evidence="18">
    <location>
        <begin position="448"/>
        <end position="739"/>
    </location>
</feature>
<feature type="region of interest" description="Disordered" evidence="16">
    <location>
        <begin position="860"/>
        <end position="905"/>
    </location>
</feature>
<evidence type="ECO:0000256" key="5">
    <source>
        <dbReference type="ARBA" id="ARBA00022645"/>
    </source>
</evidence>
<evidence type="ECO:0000256" key="17">
    <source>
        <dbReference type="SAM" id="Phobius"/>
    </source>
</evidence>
<evidence type="ECO:0000256" key="10">
    <source>
        <dbReference type="ARBA" id="ARBA00022968"/>
    </source>
</evidence>
<evidence type="ECO:0000256" key="12">
    <source>
        <dbReference type="ARBA" id="ARBA00023268"/>
    </source>
</evidence>
<comment type="catalytic activity">
    <reaction evidence="15">
        <text>[GlcNAc-(1-&gt;4)-Mur2Ac(oyl-L-Ala-gamma-D-Glu-L-Lys-D-Ala-D-Ala)](n)-di-trans,octa-cis-undecaprenyl diphosphate + beta-D-GlcNAc-(1-&gt;4)-Mur2Ac(oyl-L-Ala-gamma-D-Glu-L-Lys-D-Ala-D-Ala)-di-trans,octa-cis-undecaprenyl diphosphate = [GlcNAc-(1-&gt;4)-Mur2Ac(oyl-L-Ala-gamma-D-Glu-L-Lys-D-Ala-D-Ala)](n+1)-di-trans,octa-cis-undecaprenyl diphosphate + di-trans,octa-cis-undecaprenyl diphosphate + H(+)</text>
        <dbReference type="Rhea" id="RHEA:23708"/>
        <dbReference type="Rhea" id="RHEA-COMP:9602"/>
        <dbReference type="Rhea" id="RHEA-COMP:9603"/>
        <dbReference type="ChEBI" id="CHEBI:15378"/>
        <dbReference type="ChEBI" id="CHEBI:58405"/>
        <dbReference type="ChEBI" id="CHEBI:60033"/>
        <dbReference type="ChEBI" id="CHEBI:78435"/>
        <dbReference type="EC" id="2.4.99.28"/>
    </reaction>
</comment>
<evidence type="ECO:0000256" key="7">
    <source>
        <dbReference type="ARBA" id="ARBA00022676"/>
    </source>
</evidence>
<dbReference type="EC" id="2.4.99.28" evidence="14"/>
<evidence type="ECO:0000256" key="6">
    <source>
        <dbReference type="ARBA" id="ARBA00022670"/>
    </source>
</evidence>
<evidence type="ECO:0000256" key="3">
    <source>
        <dbReference type="ARBA" id="ARBA00012448"/>
    </source>
</evidence>
<organism evidence="20 21">
    <name type="scientific">Enterocloster alcoholdehydrogenati</name>
    <dbReference type="NCBI Taxonomy" id="2547410"/>
    <lineage>
        <taxon>Bacteria</taxon>
        <taxon>Bacillati</taxon>
        <taxon>Bacillota</taxon>
        <taxon>Clostridia</taxon>
        <taxon>Lachnospirales</taxon>
        <taxon>Lachnospiraceae</taxon>
        <taxon>Enterocloster</taxon>
    </lineage>
</organism>
<reference evidence="20 21" key="1">
    <citation type="submission" date="2024-04" db="EMBL/GenBank/DDBJ databases">
        <title>Defined microbial consortia suppress multidrug-resistant proinflammatory Enterobacteriaceae via ecological control.</title>
        <authorList>
            <person name="Furuichi M."/>
            <person name="Kawaguchi T."/>
            <person name="Pust M."/>
            <person name="Yasuma K."/>
            <person name="Plichta D."/>
            <person name="Hasegawa N."/>
            <person name="Ohya T."/>
            <person name="Bhattarai S."/>
            <person name="Sasajima S."/>
            <person name="Aoto Y."/>
            <person name="Tuganbaev T."/>
            <person name="Yaginuma M."/>
            <person name="Ueda M."/>
            <person name="Okahashi N."/>
            <person name="Amafuji K."/>
            <person name="Kiridooshi Y."/>
            <person name="Sugita K."/>
            <person name="Strazar M."/>
            <person name="Skelly A."/>
            <person name="Suda W."/>
            <person name="Hattori M."/>
            <person name="Nakamoto N."/>
            <person name="Caballero S."/>
            <person name="Norman J."/>
            <person name="Olle B."/>
            <person name="Tanoue T."/>
            <person name="Arita M."/>
            <person name="Bucci V."/>
            <person name="Atarashi K."/>
            <person name="Xavier R."/>
            <person name="Honda K."/>
        </authorList>
    </citation>
    <scope>NUCLEOTIDE SEQUENCE [LARGE SCALE GENOMIC DNA]</scope>
    <source>
        <strain evidence="21">f13</strain>
    </source>
</reference>
<gene>
    <name evidence="20" type="ORF">F130042H8_15230</name>
</gene>
<keyword evidence="17" id="KW-0472">Membrane</keyword>
<proteinExistence type="predicted"/>
<keyword evidence="17" id="KW-1133">Transmembrane helix</keyword>
<comment type="caution">
    <text evidence="20">The sequence shown here is derived from an EMBL/GenBank/DDBJ whole genome shotgun (WGS) entry which is preliminary data.</text>
</comment>
<dbReference type="InterPro" id="IPR050396">
    <property type="entry name" value="Glycosyltr_51/Transpeptidase"/>
</dbReference>
<keyword evidence="8" id="KW-0808">Transferase</keyword>
<keyword evidence="17" id="KW-0812">Transmembrane</keyword>
<evidence type="ECO:0000256" key="16">
    <source>
        <dbReference type="SAM" id="MobiDB-lite"/>
    </source>
</evidence>
<dbReference type="InterPro" id="IPR023346">
    <property type="entry name" value="Lysozyme-like_dom_sf"/>
</dbReference>
<keyword evidence="5" id="KW-0121">Carboxypeptidase</keyword>
<dbReference type="InterPro" id="IPR001264">
    <property type="entry name" value="Glyco_trans_51"/>
</dbReference>
<dbReference type="EMBL" id="BAABXL010000001">
    <property type="protein sequence ID" value="GAA6268463.1"/>
    <property type="molecule type" value="Genomic_DNA"/>
</dbReference>
<comment type="subcellular location">
    <subcellularLocation>
        <location evidence="2">Cell membrane</location>
        <topology evidence="2">Single-pass type II membrane protein</topology>
    </subcellularLocation>
</comment>
<feature type="domain" description="Glycosyl transferase family 51" evidence="19">
    <location>
        <begin position="85"/>
        <end position="269"/>
    </location>
</feature>
<comment type="catalytic activity">
    <reaction evidence="13">
        <text>Preferential cleavage: (Ac)2-L-Lys-D-Ala-|-D-Ala. Also transpeptidation of peptidyl-alanyl moieties that are N-acyl substituents of D-alanine.</text>
        <dbReference type="EC" id="3.4.16.4"/>
    </reaction>
</comment>
<feature type="compositionally biased region" description="Polar residues" evidence="16">
    <location>
        <begin position="860"/>
        <end position="874"/>
    </location>
</feature>
<name>A0ABQ0AWS6_9FIRM</name>
<dbReference type="InterPro" id="IPR036950">
    <property type="entry name" value="PBP_transglycosylase"/>
</dbReference>
<evidence type="ECO:0000256" key="13">
    <source>
        <dbReference type="ARBA" id="ARBA00034000"/>
    </source>
</evidence>
<sequence>MNYGTHESERRLKALQSKSAKYTSKLFFNIFKAFFVLFLFLAVAGTAIGFGMIKGIIDNAPSVDIMNIQPDRFATTVYDADGNLTDTLVTSGSNRESATYEELPKDLINAFVAIEDSRFWSHDGIDLRSIARAVHGLISDDYSGGGSTITQQLIKNNVFSGGMETSWGARIERKLQEQYLAVQLEKNSGMSKEETKKVIITNYLNTINLGYNTLGVKVAARRYFNKEVSDLTLSECAVLASITKNPSRLNPISGAEDNAERRRIVLQYMYKQNYITKDELEEALADDVYDRIQNVNTAAQETNSHYSYFTDELVEQVIDALMKELGYTESQARNLLYAGGLKIYTTQDPKIQAIVDEEINNPDNYTVAKYSVEYRLSVTHADGTTEHYSEENLKSYRKNVLGDASFEGLYGSKEAAQADIDQYKTWLLKDGDQIIGERQNMILQPQASFVLMDQHTGEVKALSGGRGEKTASLTLNRATGIYRQPGSAFKVITAFAPALDACGATLGTVYYDAPYTVGTKTFKNWWKSSYGFTGYSSIRDGIIYSMNIVAVRTLMETVTPQLGMEYAQKMGITSLTKDDLGAAQVLGGLTKGVSNLEMTAAYASIANSGVYTKPRFFTKILDHDGKVLIDNTPETKQVLKDSTAFLLTDAMSDSMKSNRKFTRSGVSITSTSTRAALTSMSAAGKSGTTTGNNDVWFVGFTPYYTAGIWGGCDNNQKLTHGNVNNGGTSFHKNIWRNIMNRVHEGMEDPGFTVPDSIETAEICRKSGKRAVAGVCDHDPRGNAVYTEYFAKGTAPTEVCDKHVAVTVCAQSGMRSTPYCPEKTTKIFMVLPEGEENLATDDSVFAIPGYCTIHSGNSTVISPSSGSGETQNGTDSGSGGVTISPIGPGYEPQTRPSWETSGPGAR</sequence>
<feature type="transmembrane region" description="Helical" evidence="17">
    <location>
        <begin position="26"/>
        <end position="53"/>
    </location>
</feature>
<dbReference type="Gene3D" id="1.10.3810.10">
    <property type="entry name" value="Biosynthetic peptidoglycan transglycosylase-like"/>
    <property type="match status" value="1"/>
</dbReference>
<dbReference type="PANTHER" id="PTHR32282:SF33">
    <property type="entry name" value="PEPTIDOGLYCAN GLYCOSYLTRANSFERASE"/>
    <property type="match status" value="1"/>
</dbReference>
<evidence type="ECO:0000259" key="18">
    <source>
        <dbReference type="Pfam" id="PF00905"/>
    </source>
</evidence>
<dbReference type="InterPro" id="IPR001460">
    <property type="entry name" value="PCN-bd_Tpept"/>
</dbReference>
<keyword evidence="21" id="KW-1185">Reference proteome</keyword>
<keyword evidence="11" id="KW-0046">Antibiotic resistance</keyword>
<dbReference type="SUPFAM" id="SSF56601">
    <property type="entry name" value="beta-lactamase/transpeptidase-like"/>
    <property type="match status" value="1"/>
</dbReference>
<evidence type="ECO:0000256" key="8">
    <source>
        <dbReference type="ARBA" id="ARBA00022679"/>
    </source>
</evidence>
<evidence type="ECO:0000256" key="1">
    <source>
        <dbReference type="ARBA" id="ARBA00002624"/>
    </source>
</evidence>
<evidence type="ECO:0000256" key="15">
    <source>
        <dbReference type="ARBA" id="ARBA00049902"/>
    </source>
</evidence>
<dbReference type="InterPro" id="IPR012338">
    <property type="entry name" value="Beta-lactam/transpept-like"/>
</dbReference>
<evidence type="ECO:0000259" key="19">
    <source>
        <dbReference type="Pfam" id="PF00912"/>
    </source>
</evidence>
<keyword evidence="6" id="KW-0645">Protease</keyword>
<evidence type="ECO:0000256" key="14">
    <source>
        <dbReference type="ARBA" id="ARBA00044770"/>
    </source>
</evidence>
<evidence type="ECO:0000256" key="2">
    <source>
        <dbReference type="ARBA" id="ARBA00004401"/>
    </source>
</evidence>
<dbReference type="Pfam" id="PF00905">
    <property type="entry name" value="Transpeptidase"/>
    <property type="match status" value="1"/>
</dbReference>
<keyword evidence="10" id="KW-0735">Signal-anchor</keyword>
<dbReference type="Pfam" id="PF00912">
    <property type="entry name" value="Transgly"/>
    <property type="match status" value="1"/>
</dbReference>
<accession>A0ABQ0AWS6</accession>